<dbReference type="Gene3D" id="3.60.15.10">
    <property type="entry name" value="Ribonuclease Z/Hydroxyacylglutathione hydrolase-like"/>
    <property type="match status" value="1"/>
</dbReference>
<dbReference type="Proteomes" id="UP000001611">
    <property type="component" value="Unassembled WGS sequence"/>
</dbReference>
<evidence type="ECO:0000313" key="2">
    <source>
        <dbReference type="Proteomes" id="UP000001611"/>
    </source>
</evidence>
<sequence>MFPTWFKSNYNYNNVIADFTVREVLINSVASTAFEVNGDPRPENVPTKSSLYSSTEVGGFFESAVWKLLVIRWVKEKIRKPIKYPSHHHHDHIWGIKDYVKAGAKVLIVDIASDYYSAIPRDKFVAYPGRQPTLLDLMAADTPPNTAGHILLDLQNFTVLRFVTQVDEDDDNPRFSEH</sequence>
<evidence type="ECO:0008006" key="3">
    <source>
        <dbReference type="Google" id="ProtNLM"/>
    </source>
</evidence>
<organism evidence="1 2">
    <name type="scientific">Verticillium dahliae (strain VdLs.17 / ATCC MYA-4575 / FGSC 10137)</name>
    <name type="common">Verticillium wilt</name>
    <dbReference type="NCBI Taxonomy" id="498257"/>
    <lineage>
        <taxon>Eukaryota</taxon>
        <taxon>Fungi</taxon>
        <taxon>Dikarya</taxon>
        <taxon>Ascomycota</taxon>
        <taxon>Pezizomycotina</taxon>
        <taxon>Sordariomycetes</taxon>
        <taxon>Hypocreomycetidae</taxon>
        <taxon>Glomerellales</taxon>
        <taxon>Plectosphaerellaceae</taxon>
        <taxon>Verticillium</taxon>
    </lineage>
</organism>
<dbReference type="InterPro" id="IPR036866">
    <property type="entry name" value="RibonucZ/Hydroxyglut_hydro"/>
</dbReference>
<dbReference type="GeneID" id="20709127"/>
<dbReference type="EMBL" id="DS572711">
    <property type="protein sequence ID" value="EGY16500.1"/>
    <property type="molecule type" value="Genomic_DNA"/>
</dbReference>
<gene>
    <name evidence="1" type="ORF">VDAG_07664</name>
</gene>
<dbReference type="HOGENOM" id="CLU_1511749_0_0_1"/>
<dbReference type="AlphaFoldDB" id="G2XBY2"/>
<dbReference type="OrthoDB" id="3481168at2759"/>
<proteinExistence type="predicted"/>
<dbReference type="eggNOG" id="ENOG502SX07">
    <property type="taxonomic scope" value="Eukaryota"/>
</dbReference>
<dbReference type="RefSeq" id="XP_009654864.1">
    <property type="nucleotide sequence ID" value="XM_009656569.1"/>
</dbReference>
<dbReference type="KEGG" id="vda:VDAG_07664"/>
<name>G2XBY2_VERDV</name>
<protein>
    <recommendedName>
        <fullName evidence="3">Metallo-beta-lactamase domain-containing protein</fullName>
    </recommendedName>
</protein>
<dbReference type="SUPFAM" id="SSF56281">
    <property type="entry name" value="Metallo-hydrolase/oxidoreductase"/>
    <property type="match status" value="1"/>
</dbReference>
<dbReference type="InParanoid" id="G2XBY2"/>
<keyword evidence="2" id="KW-1185">Reference proteome</keyword>
<evidence type="ECO:0000313" key="1">
    <source>
        <dbReference type="EMBL" id="EGY16500.1"/>
    </source>
</evidence>
<reference evidence="2" key="2">
    <citation type="journal article" date="2011" name="PLoS Pathog.">
        <title>Comparative genomics yields insights into niche adaptation of plant vascular wilt pathogens.</title>
        <authorList>
            <person name="Klosterman S.J."/>
            <person name="Subbarao K.V."/>
            <person name="Kang S."/>
            <person name="Veronese P."/>
            <person name="Gold S.E."/>
            <person name="Thomma B.P.H.J."/>
            <person name="Chen Z."/>
            <person name="Henrissat B."/>
            <person name="Lee Y.-H."/>
            <person name="Park J."/>
            <person name="Garcia-Pedrajas M.D."/>
            <person name="Barbara D.J."/>
            <person name="Anchieta A."/>
            <person name="de Jonge R."/>
            <person name="Santhanam P."/>
            <person name="Maruthachalam K."/>
            <person name="Atallah Z."/>
            <person name="Amyotte S.G."/>
            <person name="Paz Z."/>
            <person name="Inderbitzin P."/>
            <person name="Hayes R.J."/>
            <person name="Heiman D.I."/>
            <person name="Young S."/>
            <person name="Zeng Q."/>
            <person name="Engels R."/>
            <person name="Galagan J."/>
            <person name="Cuomo C.A."/>
            <person name="Dobinson K.F."/>
            <person name="Ma L.-J."/>
        </authorList>
    </citation>
    <scope>NUCLEOTIDE SEQUENCE [LARGE SCALE GENOMIC DNA]</scope>
    <source>
        <strain evidence="2">VdLs.17 / ATCC MYA-4575 / FGSC 10137</strain>
    </source>
</reference>
<reference evidence="1 2" key="1">
    <citation type="submission" date="2008-03" db="EMBL/GenBank/DDBJ databases">
        <title>The Genome Sequence of Verticillium dahliae VdLs.17.</title>
        <authorList>
            <consortium name="The Broad Institute Genome Sequencing Platform"/>
            <person name="Ma L.-J.J."/>
            <person name="Klosterman S.J."/>
            <person name="Subbarao K."/>
            <person name="Dobinson K."/>
            <person name="Veronese P."/>
            <person name="Kang S."/>
            <person name="Gold S.E."/>
            <person name="Young S."/>
            <person name="Jaffe D."/>
            <person name="Gnerre S."/>
            <person name="Berlin A."/>
            <person name="Heiman D."/>
            <person name="Hepburn T."/>
            <person name="Sykes S."/>
            <person name="Alvarado L."/>
            <person name="Kodira C.D."/>
            <person name="Lander E."/>
            <person name="Galagan J."/>
            <person name="Nusbaum C."/>
            <person name="Birren B."/>
        </authorList>
    </citation>
    <scope>NUCLEOTIDE SEQUENCE [LARGE SCALE GENOMIC DNA]</scope>
    <source>
        <strain evidence="2">VdLs.17 / ATCC MYA-4575 / FGSC 10137</strain>
    </source>
</reference>
<accession>G2XBY2</accession>